<name>A0A7J9KAS0_9ROSI</name>
<accession>A0A7J9KAS0</accession>
<keyword evidence="2" id="KW-1185">Reference proteome</keyword>
<comment type="caution">
    <text evidence="1">The sequence shown here is derived from an EMBL/GenBank/DDBJ whole genome shotgun (WGS) entry which is preliminary data.</text>
</comment>
<protein>
    <submittedName>
        <fullName evidence="1">Uncharacterized protein</fullName>
    </submittedName>
</protein>
<evidence type="ECO:0000313" key="2">
    <source>
        <dbReference type="Proteomes" id="UP000593575"/>
    </source>
</evidence>
<organism evidence="1 2">
    <name type="scientific">Gossypium armourianum</name>
    <dbReference type="NCBI Taxonomy" id="34283"/>
    <lineage>
        <taxon>Eukaryota</taxon>
        <taxon>Viridiplantae</taxon>
        <taxon>Streptophyta</taxon>
        <taxon>Embryophyta</taxon>
        <taxon>Tracheophyta</taxon>
        <taxon>Spermatophyta</taxon>
        <taxon>Magnoliopsida</taxon>
        <taxon>eudicotyledons</taxon>
        <taxon>Gunneridae</taxon>
        <taxon>Pentapetalae</taxon>
        <taxon>rosids</taxon>
        <taxon>malvids</taxon>
        <taxon>Malvales</taxon>
        <taxon>Malvaceae</taxon>
        <taxon>Malvoideae</taxon>
        <taxon>Gossypium</taxon>
    </lineage>
</organism>
<evidence type="ECO:0000313" key="1">
    <source>
        <dbReference type="EMBL" id="MBA0843562.1"/>
    </source>
</evidence>
<reference evidence="1 2" key="1">
    <citation type="journal article" date="2019" name="Genome Biol. Evol.">
        <title>Insights into the evolution of the New World diploid cottons (Gossypium, subgenus Houzingenia) based on genome sequencing.</title>
        <authorList>
            <person name="Grover C.E."/>
            <person name="Arick M.A. 2nd"/>
            <person name="Thrash A."/>
            <person name="Conover J.L."/>
            <person name="Sanders W.S."/>
            <person name="Peterson D.G."/>
            <person name="Frelichowski J.E."/>
            <person name="Scheffler J.A."/>
            <person name="Scheffler B.E."/>
            <person name="Wendel J.F."/>
        </authorList>
    </citation>
    <scope>NUCLEOTIDE SEQUENCE [LARGE SCALE GENOMIC DNA]</scope>
    <source>
        <strain evidence="1">6</strain>
        <tissue evidence="1">Leaf</tissue>
    </source>
</reference>
<gene>
    <name evidence="1" type="ORF">Goarm_000739</name>
</gene>
<dbReference type="Proteomes" id="UP000593575">
    <property type="component" value="Unassembled WGS sequence"/>
</dbReference>
<sequence length="29" mass="3541">MPENLDQTIWEKLDEVLMEETSFALWKML</sequence>
<dbReference type="AlphaFoldDB" id="A0A7J9KAS0"/>
<proteinExistence type="predicted"/>
<dbReference type="EMBL" id="JABFAE010000013">
    <property type="protein sequence ID" value="MBA0843562.1"/>
    <property type="molecule type" value="Genomic_DNA"/>
</dbReference>